<evidence type="ECO:0000259" key="2">
    <source>
        <dbReference type="SMART" id="SM00460"/>
    </source>
</evidence>
<accession>A0A6P1MIK0</accession>
<protein>
    <recommendedName>
        <fullName evidence="2">Transglutaminase-like domain-containing protein</fullName>
    </recommendedName>
</protein>
<dbReference type="InterPro" id="IPR002931">
    <property type="entry name" value="Transglutaminase-like"/>
</dbReference>
<feature type="signal peptide" evidence="1">
    <location>
        <begin position="1"/>
        <end position="26"/>
    </location>
</feature>
<dbReference type="RefSeq" id="WP_162361201.1">
    <property type="nucleotide sequence ID" value="NZ_CP047591.1"/>
</dbReference>
<keyword evidence="4" id="KW-1185">Reference proteome</keyword>
<keyword evidence="1" id="KW-0732">Signal</keyword>
<dbReference type="SUPFAM" id="SSF54001">
    <property type="entry name" value="Cysteine proteinases"/>
    <property type="match status" value="1"/>
</dbReference>
<feature type="domain" description="Transglutaminase-like" evidence="2">
    <location>
        <begin position="200"/>
        <end position="257"/>
    </location>
</feature>
<dbReference type="Pfam" id="PF01841">
    <property type="entry name" value="Transglut_core"/>
    <property type="match status" value="1"/>
</dbReference>
<dbReference type="InterPro" id="IPR038765">
    <property type="entry name" value="Papain-like_cys_pep_sf"/>
</dbReference>
<proteinExistence type="predicted"/>
<dbReference type="Proteomes" id="UP000463883">
    <property type="component" value="Chromosome"/>
</dbReference>
<evidence type="ECO:0000313" key="4">
    <source>
        <dbReference type="Proteomes" id="UP000463883"/>
    </source>
</evidence>
<organism evidence="3 4">
    <name type="scientific">Aminipila terrae</name>
    <dbReference type="NCBI Taxonomy" id="2697030"/>
    <lineage>
        <taxon>Bacteria</taxon>
        <taxon>Bacillati</taxon>
        <taxon>Bacillota</taxon>
        <taxon>Clostridia</taxon>
        <taxon>Peptostreptococcales</taxon>
        <taxon>Anaerovoracaceae</taxon>
        <taxon>Aminipila</taxon>
    </lineage>
</organism>
<reference evidence="3 4" key="1">
    <citation type="submission" date="2020-01" db="EMBL/GenBank/DDBJ databases">
        <title>Genomic analysis of Aminipila sp. CBA3637.</title>
        <authorList>
            <person name="Kim Y.B."/>
            <person name="Roh S.W."/>
        </authorList>
    </citation>
    <scope>NUCLEOTIDE SEQUENCE [LARGE SCALE GENOMIC DNA]</scope>
    <source>
        <strain evidence="3 4">CBA3637</strain>
    </source>
</reference>
<gene>
    <name evidence="3" type="ORF">Ami3637_02640</name>
</gene>
<dbReference type="KEGG" id="amic:Ami3637_02640"/>
<evidence type="ECO:0000313" key="3">
    <source>
        <dbReference type="EMBL" id="QHI71426.1"/>
    </source>
</evidence>
<dbReference type="SMART" id="SM00460">
    <property type="entry name" value="TGc"/>
    <property type="match status" value="1"/>
</dbReference>
<evidence type="ECO:0000256" key="1">
    <source>
        <dbReference type="SAM" id="SignalP"/>
    </source>
</evidence>
<sequence length="383" mass="42787">MIKKRIMAIMLSSCLMAGGNPSVALAANEDNSNLEYVRMGVELSNQIDRQLNQGIPSGEETFKAEVESKVAPGKKQAANTESDNVALDEFATDANNSNIDLFLTECRDYSITGTTGQLKGYRTSGIVYLTRLTAGVTVLEAADVAKARVKAKEIAEDIKSQTDSKKKMVRLVNKYITTNTEYIKDYDTETQEWLWSSTGPLLHGEAVCMGYAYAFKSILDELDIPAETIIGKSGNDVDHAWSRCRIDGKWYYNDITFDDPIGGKPTEDFLLLSKSAFYKKTGHKDIYDANERVADNVYHTIYRNDQIYEADALKKKDLFTGDDRGYRLEEGLTRAEMAVILTRVTGAWQNLRQMVNFIEINVYLLTCRNGPGNMLVTAMTKGL</sequence>
<feature type="chain" id="PRO_5027097177" description="Transglutaminase-like domain-containing protein" evidence="1">
    <location>
        <begin position="27"/>
        <end position="383"/>
    </location>
</feature>
<dbReference type="EMBL" id="CP047591">
    <property type="protein sequence ID" value="QHI71426.1"/>
    <property type="molecule type" value="Genomic_DNA"/>
</dbReference>
<dbReference type="Gene3D" id="3.10.620.30">
    <property type="match status" value="1"/>
</dbReference>
<name>A0A6P1MIK0_9FIRM</name>
<dbReference type="AlphaFoldDB" id="A0A6P1MIK0"/>